<dbReference type="Gene3D" id="3.40.190.10">
    <property type="entry name" value="Periplasmic binding protein-like II"/>
    <property type="match status" value="2"/>
</dbReference>
<comment type="caution">
    <text evidence="6">The sequence shown here is derived from an EMBL/GenBank/DDBJ whole genome shotgun (WGS) entry which is preliminary data.</text>
</comment>
<evidence type="ECO:0000256" key="1">
    <source>
        <dbReference type="ARBA" id="ARBA00009437"/>
    </source>
</evidence>
<dbReference type="PANTHER" id="PTHR30126">
    <property type="entry name" value="HTH-TYPE TRANSCRIPTIONAL REGULATOR"/>
    <property type="match status" value="1"/>
</dbReference>
<keyword evidence="7" id="KW-1185">Reference proteome</keyword>
<dbReference type="GO" id="GO:0000976">
    <property type="term" value="F:transcription cis-regulatory region binding"/>
    <property type="evidence" value="ECO:0007669"/>
    <property type="project" value="TreeGrafter"/>
</dbReference>
<dbReference type="Pfam" id="PF00126">
    <property type="entry name" value="HTH_1"/>
    <property type="match status" value="1"/>
</dbReference>
<dbReference type="PANTHER" id="PTHR30126:SF40">
    <property type="entry name" value="HTH-TYPE TRANSCRIPTIONAL REGULATOR GLTR"/>
    <property type="match status" value="1"/>
</dbReference>
<dbReference type="AlphaFoldDB" id="A0A8J3TNY8"/>
<protein>
    <submittedName>
        <fullName evidence="6">LysR family transcriptional regulator</fullName>
    </submittedName>
</protein>
<dbReference type="FunFam" id="1.10.10.10:FF:000001">
    <property type="entry name" value="LysR family transcriptional regulator"/>
    <property type="match status" value="1"/>
</dbReference>
<dbReference type="CDD" id="cd05466">
    <property type="entry name" value="PBP2_LTTR_substrate"/>
    <property type="match status" value="1"/>
</dbReference>
<dbReference type="InterPro" id="IPR000847">
    <property type="entry name" value="LysR_HTH_N"/>
</dbReference>
<dbReference type="Gene3D" id="1.10.10.10">
    <property type="entry name" value="Winged helix-like DNA-binding domain superfamily/Winged helix DNA-binding domain"/>
    <property type="match status" value="1"/>
</dbReference>
<dbReference type="InterPro" id="IPR036388">
    <property type="entry name" value="WH-like_DNA-bd_sf"/>
</dbReference>
<feature type="domain" description="HTH lysR-type" evidence="5">
    <location>
        <begin position="1"/>
        <end position="58"/>
    </location>
</feature>
<accession>A0A8J3TNY8</accession>
<sequence length="292" mass="31599">MELRQLRTFEAVVRHGTVTDAANVLDQAPSTVSEQIRHLERSLGVALFERTARGMRPTEQGEVLLRWSRSILDQAEQARREVTGRGRAVRLGALETIVATYVPRVLARVAGRRPDITVDVRSATSRDTLLAEVTAGQLEAALLLDTGDALGDLGFPLPAAPLTFLDLDPVPLVLVAAPDHRLRDRHHLGPQDLTGEKLLVNVPNCSFRMAADKLLGPGPQRIQAGGVAVMRAWVEQGLGISLLPRFAVSAALESGTLSGLDFAAPDLSLRLIWRSDREDLPGLRDVLYAAGA</sequence>
<proteinExistence type="inferred from homology"/>
<keyword evidence="4" id="KW-0804">Transcription</keyword>
<keyword evidence="3" id="KW-0238">DNA-binding</keyword>
<evidence type="ECO:0000313" key="7">
    <source>
        <dbReference type="Proteomes" id="UP000650628"/>
    </source>
</evidence>
<evidence type="ECO:0000256" key="4">
    <source>
        <dbReference type="ARBA" id="ARBA00023163"/>
    </source>
</evidence>
<dbReference type="RefSeq" id="WP_203954432.1">
    <property type="nucleotide sequence ID" value="NZ_BOOO01000019.1"/>
</dbReference>
<dbReference type="InterPro" id="IPR036390">
    <property type="entry name" value="WH_DNA-bd_sf"/>
</dbReference>
<evidence type="ECO:0000259" key="5">
    <source>
        <dbReference type="PROSITE" id="PS50931"/>
    </source>
</evidence>
<dbReference type="InterPro" id="IPR005119">
    <property type="entry name" value="LysR_subst-bd"/>
</dbReference>
<gene>
    <name evidence="6" type="ORF">Pmi06nite_39170</name>
</gene>
<dbReference type="SUPFAM" id="SSF53850">
    <property type="entry name" value="Periplasmic binding protein-like II"/>
    <property type="match status" value="1"/>
</dbReference>
<dbReference type="EMBL" id="BOOO01000019">
    <property type="protein sequence ID" value="GII30475.1"/>
    <property type="molecule type" value="Genomic_DNA"/>
</dbReference>
<comment type="similarity">
    <text evidence="1">Belongs to the LysR transcriptional regulatory family.</text>
</comment>
<evidence type="ECO:0000256" key="3">
    <source>
        <dbReference type="ARBA" id="ARBA00023125"/>
    </source>
</evidence>
<evidence type="ECO:0000256" key="2">
    <source>
        <dbReference type="ARBA" id="ARBA00023015"/>
    </source>
</evidence>
<reference evidence="6 7" key="1">
    <citation type="submission" date="2021-01" db="EMBL/GenBank/DDBJ databases">
        <title>Whole genome shotgun sequence of Planotetraspora mira NBRC 15435.</title>
        <authorList>
            <person name="Komaki H."/>
            <person name="Tamura T."/>
        </authorList>
    </citation>
    <scope>NUCLEOTIDE SEQUENCE [LARGE SCALE GENOMIC DNA]</scope>
    <source>
        <strain evidence="6 7">NBRC 15435</strain>
    </source>
</reference>
<name>A0A8J3TNY8_9ACTN</name>
<dbReference type="Pfam" id="PF03466">
    <property type="entry name" value="LysR_substrate"/>
    <property type="match status" value="1"/>
</dbReference>
<dbReference type="PROSITE" id="PS50931">
    <property type="entry name" value="HTH_LYSR"/>
    <property type="match status" value="1"/>
</dbReference>
<dbReference type="SUPFAM" id="SSF46785">
    <property type="entry name" value="Winged helix' DNA-binding domain"/>
    <property type="match status" value="1"/>
</dbReference>
<evidence type="ECO:0000313" key="6">
    <source>
        <dbReference type="EMBL" id="GII30475.1"/>
    </source>
</evidence>
<organism evidence="6 7">
    <name type="scientific">Planotetraspora mira</name>
    <dbReference type="NCBI Taxonomy" id="58121"/>
    <lineage>
        <taxon>Bacteria</taxon>
        <taxon>Bacillati</taxon>
        <taxon>Actinomycetota</taxon>
        <taxon>Actinomycetes</taxon>
        <taxon>Streptosporangiales</taxon>
        <taxon>Streptosporangiaceae</taxon>
        <taxon>Planotetraspora</taxon>
    </lineage>
</organism>
<dbReference type="Proteomes" id="UP000650628">
    <property type="component" value="Unassembled WGS sequence"/>
</dbReference>
<dbReference type="GO" id="GO:0003700">
    <property type="term" value="F:DNA-binding transcription factor activity"/>
    <property type="evidence" value="ECO:0007669"/>
    <property type="project" value="InterPro"/>
</dbReference>
<keyword evidence="2" id="KW-0805">Transcription regulation</keyword>